<dbReference type="CDD" id="cd00093">
    <property type="entry name" value="HTH_XRE"/>
    <property type="match status" value="1"/>
</dbReference>
<evidence type="ECO:0000313" key="2">
    <source>
        <dbReference type="EMBL" id="KXA38897.1"/>
    </source>
</evidence>
<dbReference type="RefSeq" id="WP_060795436.1">
    <property type="nucleotide sequence ID" value="NZ_CP041726.1"/>
</dbReference>
<dbReference type="InterPro" id="IPR010982">
    <property type="entry name" value="Lambda_DNA-bd_dom_sf"/>
</dbReference>
<sequence>MIGKYRSEVGSYLKSIRKNKNITAKSLGESLKYSQSHISGIENGSKKIPPFFIPAYLNFISDTDEEYNYYAEQITKITENNFEVEKRRTRHSNDEILKSVSKNARIREFYTYNYNNEKVVTVFSEEINDLNFHLEDNFNSKFYKTIELSDYDRKNISKLLDTYFMNKEEFLESIRYDFSDRSLDILTLQDQIEEIQNAFNKN</sequence>
<protein>
    <recommendedName>
        <fullName evidence="1">HTH cro/C1-type domain-containing protein</fullName>
    </recommendedName>
</protein>
<organism evidence="2 3">
    <name type="scientific">Staphylococcus lugdunensis</name>
    <dbReference type="NCBI Taxonomy" id="28035"/>
    <lineage>
        <taxon>Bacteria</taxon>
        <taxon>Bacillati</taxon>
        <taxon>Bacillota</taxon>
        <taxon>Bacilli</taxon>
        <taxon>Bacillales</taxon>
        <taxon>Staphylococcaceae</taxon>
        <taxon>Staphylococcus</taxon>
    </lineage>
</organism>
<proteinExistence type="predicted"/>
<comment type="caution">
    <text evidence="2">The sequence shown here is derived from an EMBL/GenBank/DDBJ whole genome shotgun (WGS) entry which is preliminary data.</text>
</comment>
<dbReference type="InterPro" id="IPR001387">
    <property type="entry name" value="Cro/C1-type_HTH"/>
</dbReference>
<dbReference type="SMART" id="SM00530">
    <property type="entry name" value="HTH_XRE"/>
    <property type="match status" value="1"/>
</dbReference>
<accession>A0ABD4EGH0</accession>
<name>A0ABD4EGH0_STALU</name>
<dbReference type="PROSITE" id="PS50943">
    <property type="entry name" value="HTH_CROC1"/>
    <property type="match status" value="1"/>
</dbReference>
<dbReference type="Gene3D" id="1.10.260.40">
    <property type="entry name" value="lambda repressor-like DNA-binding domains"/>
    <property type="match status" value="1"/>
</dbReference>
<gene>
    <name evidence="2" type="ORF">HMPREF3225_01002</name>
</gene>
<dbReference type="EMBL" id="LRQI01000036">
    <property type="protein sequence ID" value="KXA38897.1"/>
    <property type="molecule type" value="Genomic_DNA"/>
</dbReference>
<dbReference type="Proteomes" id="UP000070063">
    <property type="component" value="Unassembled WGS sequence"/>
</dbReference>
<reference evidence="2 3" key="1">
    <citation type="submission" date="2016-01" db="EMBL/GenBank/DDBJ databases">
        <authorList>
            <person name="Mitreva M."/>
            <person name="Pepin K.H."/>
            <person name="Mihindukulasuriya K.A."/>
            <person name="Fulton R."/>
            <person name="Fronick C."/>
            <person name="O'Laughlin M."/>
            <person name="Miner T."/>
            <person name="Herter B."/>
            <person name="Rosa B.A."/>
            <person name="Cordes M."/>
            <person name="Tomlinson C."/>
            <person name="Wollam A."/>
            <person name="Palsikar V.B."/>
            <person name="Mardis E.R."/>
            <person name="Wilson R.K."/>
        </authorList>
    </citation>
    <scope>NUCLEOTIDE SEQUENCE [LARGE SCALE GENOMIC DNA]</scope>
    <source>
        <strain evidence="2 3">MJR7738</strain>
    </source>
</reference>
<dbReference type="SUPFAM" id="SSF47413">
    <property type="entry name" value="lambda repressor-like DNA-binding domains"/>
    <property type="match status" value="1"/>
</dbReference>
<dbReference type="Pfam" id="PF01381">
    <property type="entry name" value="HTH_3"/>
    <property type="match status" value="1"/>
</dbReference>
<evidence type="ECO:0000259" key="1">
    <source>
        <dbReference type="PROSITE" id="PS50943"/>
    </source>
</evidence>
<dbReference type="AlphaFoldDB" id="A0ABD4EGH0"/>
<feature type="domain" description="HTH cro/C1-type" evidence="1">
    <location>
        <begin position="13"/>
        <end position="49"/>
    </location>
</feature>
<evidence type="ECO:0000313" key="3">
    <source>
        <dbReference type="Proteomes" id="UP000070063"/>
    </source>
</evidence>